<dbReference type="EMBL" id="BART01036288">
    <property type="protein sequence ID" value="GAH09462.1"/>
    <property type="molecule type" value="Genomic_DNA"/>
</dbReference>
<evidence type="ECO:0000313" key="1">
    <source>
        <dbReference type="EMBL" id="GAH09462.1"/>
    </source>
</evidence>
<reference evidence="1" key="1">
    <citation type="journal article" date="2014" name="Front. Microbiol.">
        <title>High frequency of phylogenetically diverse reductive dehalogenase-homologous genes in deep subseafloor sedimentary metagenomes.</title>
        <authorList>
            <person name="Kawai M."/>
            <person name="Futagami T."/>
            <person name="Toyoda A."/>
            <person name="Takaki Y."/>
            <person name="Nishi S."/>
            <person name="Hori S."/>
            <person name="Arai W."/>
            <person name="Tsubouchi T."/>
            <person name="Morono Y."/>
            <person name="Uchiyama I."/>
            <person name="Ito T."/>
            <person name="Fujiyama A."/>
            <person name="Inagaki F."/>
            <person name="Takami H."/>
        </authorList>
    </citation>
    <scope>NUCLEOTIDE SEQUENCE</scope>
    <source>
        <strain evidence="1">Expedition CK06-06</strain>
    </source>
</reference>
<feature type="non-terminal residue" evidence="1">
    <location>
        <position position="70"/>
    </location>
</feature>
<comment type="caution">
    <text evidence="1">The sequence shown here is derived from an EMBL/GenBank/DDBJ whole genome shotgun (WGS) entry which is preliminary data.</text>
</comment>
<gene>
    <name evidence="1" type="ORF">S01H4_61265</name>
</gene>
<protein>
    <submittedName>
        <fullName evidence="1">Uncharacterized protein</fullName>
    </submittedName>
</protein>
<organism evidence="1">
    <name type="scientific">marine sediment metagenome</name>
    <dbReference type="NCBI Taxonomy" id="412755"/>
    <lineage>
        <taxon>unclassified sequences</taxon>
        <taxon>metagenomes</taxon>
        <taxon>ecological metagenomes</taxon>
    </lineage>
</organism>
<dbReference type="AlphaFoldDB" id="X1CNY1"/>
<sequence length="70" mass="8187">MKKPKKKIIRSDKDICLASPDEDYDIGYNQACEDWEAFLPSETEIADAIPLNWRKLELKAIAKAIYKRMR</sequence>
<accession>X1CNY1</accession>
<proteinExistence type="predicted"/>
<name>X1CNY1_9ZZZZ</name>